<keyword evidence="1" id="KW-0175">Coiled coil</keyword>
<feature type="compositionally biased region" description="Low complexity" evidence="2">
    <location>
        <begin position="129"/>
        <end position="138"/>
    </location>
</feature>
<feature type="region of interest" description="Disordered" evidence="2">
    <location>
        <begin position="732"/>
        <end position="837"/>
    </location>
</feature>
<protein>
    <submittedName>
        <fullName evidence="3">Uncharacterized protein</fullName>
    </submittedName>
</protein>
<dbReference type="AlphaFoldDB" id="A0A8H7XXV1"/>
<feature type="compositionally biased region" description="Basic and acidic residues" evidence="2">
    <location>
        <begin position="1105"/>
        <end position="1116"/>
    </location>
</feature>
<feature type="region of interest" description="Disordered" evidence="2">
    <location>
        <begin position="654"/>
        <end position="694"/>
    </location>
</feature>
<accession>A0A8H7XXV1</accession>
<feature type="compositionally biased region" description="Polar residues" evidence="2">
    <location>
        <begin position="365"/>
        <end position="379"/>
    </location>
</feature>
<gene>
    <name evidence="3" type="ORF">JR316_005477</name>
</gene>
<feature type="compositionally biased region" description="Low complexity" evidence="2">
    <location>
        <begin position="740"/>
        <end position="750"/>
    </location>
</feature>
<reference evidence="3" key="1">
    <citation type="submission" date="2021-02" db="EMBL/GenBank/DDBJ databases">
        <title>Psilocybe cubensis genome.</title>
        <authorList>
            <person name="Mckernan K.J."/>
            <person name="Crawford S."/>
            <person name="Trippe A."/>
            <person name="Kane L.T."/>
            <person name="Mclaughlin S."/>
        </authorList>
    </citation>
    <scope>NUCLEOTIDE SEQUENCE [LARGE SCALE GENOMIC DNA]</scope>
    <source>
        <strain evidence="3">MGC-MH-2018</strain>
    </source>
</reference>
<feature type="compositionally biased region" description="Low complexity" evidence="2">
    <location>
        <begin position="782"/>
        <end position="800"/>
    </location>
</feature>
<dbReference type="EMBL" id="JAFIQS010000005">
    <property type="protein sequence ID" value="KAG5168923.1"/>
    <property type="molecule type" value="Genomic_DNA"/>
</dbReference>
<feature type="compositionally biased region" description="Polar residues" evidence="2">
    <location>
        <begin position="115"/>
        <end position="128"/>
    </location>
</feature>
<feature type="region of interest" description="Disordered" evidence="2">
    <location>
        <begin position="217"/>
        <end position="236"/>
    </location>
</feature>
<feature type="compositionally biased region" description="Polar residues" evidence="2">
    <location>
        <begin position="440"/>
        <end position="479"/>
    </location>
</feature>
<feature type="compositionally biased region" description="Low complexity" evidence="2">
    <location>
        <begin position="811"/>
        <end position="827"/>
    </location>
</feature>
<feature type="compositionally biased region" description="Basic and acidic residues" evidence="2">
    <location>
        <begin position="673"/>
        <end position="687"/>
    </location>
</feature>
<proteinExistence type="predicted"/>
<comment type="caution">
    <text evidence="3">The sequence shown here is derived from an EMBL/GenBank/DDBJ whole genome shotgun (WGS) entry which is preliminary data.</text>
</comment>
<feature type="compositionally biased region" description="Polar residues" evidence="2">
    <location>
        <begin position="655"/>
        <end position="671"/>
    </location>
</feature>
<feature type="compositionally biased region" description="Polar residues" evidence="2">
    <location>
        <begin position="518"/>
        <end position="540"/>
    </location>
</feature>
<feature type="compositionally biased region" description="Polar residues" evidence="2">
    <location>
        <begin position="225"/>
        <end position="236"/>
    </location>
</feature>
<feature type="region of interest" description="Disordered" evidence="2">
    <location>
        <begin position="986"/>
        <end position="1005"/>
    </location>
</feature>
<feature type="compositionally biased region" description="Polar residues" evidence="2">
    <location>
        <begin position="1080"/>
        <end position="1092"/>
    </location>
</feature>
<evidence type="ECO:0000256" key="1">
    <source>
        <dbReference type="SAM" id="Coils"/>
    </source>
</evidence>
<feature type="region of interest" description="Disordered" evidence="2">
    <location>
        <begin position="1075"/>
        <end position="1116"/>
    </location>
</feature>
<feature type="compositionally biased region" description="Polar residues" evidence="2">
    <location>
        <begin position="607"/>
        <end position="633"/>
    </location>
</feature>
<evidence type="ECO:0000313" key="3">
    <source>
        <dbReference type="EMBL" id="KAG5168923.1"/>
    </source>
</evidence>
<organism evidence="3">
    <name type="scientific">Psilocybe cubensis</name>
    <name type="common">Psychedelic mushroom</name>
    <name type="synonym">Stropharia cubensis</name>
    <dbReference type="NCBI Taxonomy" id="181762"/>
    <lineage>
        <taxon>Eukaryota</taxon>
        <taxon>Fungi</taxon>
        <taxon>Dikarya</taxon>
        <taxon>Basidiomycota</taxon>
        <taxon>Agaricomycotina</taxon>
        <taxon>Agaricomycetes</taxon>
        <taxon>Agaricomycetidae</taxon>
        <taxon>Agaricales</taxon>
        <taxon>Agaricineae</taxon>
        <taxon>Strophariaceae</taxon>
        <taxon>Psilocybe</taxon>
    </lineage>
</organism>
<feature type="compositionally biased region" description="Polar residues" evidence="2">
    <location>
        <begin position="334"/>
        <end position="357"/>
    </location>
</feature>
<feature type="region of interest" description="Disordered" evidence="2">
    <location>
        <begin position="115"/>
        <end position="139"/>
    </location>
</feature>
<sequence>MSVGRPDPNYIPKFVSPEEYNRNKASIEAARAKLEEYARLNEVAKRNFELKEQEEREERELAQKIQEGELAKQRLLQLRKRRSLAITDGSIAGSSSIENVGDGYVGEITSFQQNSAPYPQSMSQPMRQSTSSYDVSSSYNHPGHIQQPQLYAGSRKISTQPFLPATQTTKVHDTINRSILDSHFLGNNHPILHDIKGIKQRRKTRVLIIPKDPSSSSLVGALGPNPSTTTSSWDAGQASSLPSPLWDISMPASPSVAQLQSIKQYLNQWASSVPPQTHYNATILWDTYVVKCFKNREGIIVFSIETPNGTIEAAAHGILDDLIAKVKPPPQPAVNPSAQMPPTVAQTIQGTSHSSIRAPNPTGHIPSTTSPSATQNNSSAAQNMAVNQTNVAPISQAPTEHIAQTSQQRANPVSVSSSAKSITPNTQVAPPSLPPLLTVSRATTGQSAISSASVTPQGPLTPSKQPSSEQLTPSITPQQADKRRIAQSLLWALGKRPRESPSDTESQSSKKRAIEISQAENSNDEAQTAISAARINSQPDTVPPPHPIDHAGPSKVSQHSNQPSDVSALSTTHSMDVPPTVSSKPFNPGVVENLSTQDSRSTDHRQPSQSNTRLVPNNVTTNPKYHPNVSRSVIPNPKYYPRADYNTFVWKSGEPGSSSQVPSGRVQSATQDEPEKSIPDKLPEHSTHVQSFASTQLASAPTTLLPVSASLSTSSNTHVTLSHPQTVVMPLESEPKEEPQQSSVTSSSQKVVEKFGSDVSNIPVETKPRSTAAHTVRDSQEPGPSASVSSPAPTKSTTSPHYSSVKQTNREPLFLPSSSPESGPSFSQKQSKTPVATVHNANKILKRIEHRAYVMVPPAPDYLVRYREQLRRKQVRVMRDEEEEEPVSLPESTVEEEDCKETFRSGGQLLKHFRKRHADGPLKPSAKPEPPIAEVDVELPDIPEPFPSYLLSTDLACGEVLSEERHRLVGQQVLMNITFVDDGTSLKRRPKKTARPASRTLPDPTARLTSDYQFLVTKDSARSSTYSSKACDINHEDLDSAQISRIIKEGLVLWGSDEENDGGAAEVVAAPPGSPLFSPKPQQQLLDATTATPGYDRSDSGSVHRQPEFDGFHTSDVEDAAVENMLTDVDIDLTLTS</sequence>
<dbReference type="OrthoDB" id="3254002at2759"/>
<evidence type="ECO:0000256" key="2">
    <source>
        <dbReference type="SAM" id="MobiDB-lite"/>
    </source>
</evidence>
<feature type="compositionally biased region" description="Polar residues" evidence="2">
    <location>
        <begin position="400"/>
        <end position="429"/>
    </location>
</feature>
<feature type="region of interest" description="Disordered" evidence="2">
    <location>
        <begin position="400"/>
        <end position="638"/>
    </location>
</feature>
<name>A0A8H7XXV1_PSICU</name>
<feature type="compositionally biased region" description="Polar residues" evidence="2">
    <location>
        <begin position="555"/>
        <end position="585"/>
    </location>
</feature>
<feature type="coiled-coil region" evidence="1">
    <location>
        <begin position="27"/>
        <end position="71"/>
    </location>
</feature>
<feature type="region of interest" description="Disordered" evidence="2">
    <location>
        <begin position="329"/>
        <end position="379"/>
    </location>
</feature>